<keyword evidence="2" id="KW-1185">Reference proteome</keyword>
<evidence type="ECO:0000313" key="2">
    <source>
        <dbReference type="Proteomes" id="UP001057402"/>
    </source>
</evidence>
<evidence type="ECO:0000313" key="1">
    <source>
        <dbReference type="EMBL" id="KAI4385001.1"/>
    </source>
</evidence>
<dbReference type="EMBL" id="CM042881">
    <property type="protein sequence ID" value="KAI4385001.1"/>
    <property type="molecule type" value="Genomic_DNA"/>
</dbReference>
<proteinExistence type="predicted"/>
<sequence>MIASTFQAVAIMLKERSTWDWFIDLSTPDYPQATADLLSVLSNVSGNFNFVKHRQLTYWKLSSCESSCIDGIAFHEQSSCTTQISSPLRKATTTLRCNSPYYQKTTINHDLHYIAWDNPPKQHPRYLSMTDFHNMVKSSAPFVRSIQAKIPSWIRST</sequence>
<comment type="caution">
    <text evidence="1">The sequence shown here is derived from an EMBL/GenBank/DDBJ whole genome shotgun (WGS) entry which is preliminary data.</text>
</comment>
<dbReference type="Proteomes" id="UP001057402">
    <property type="component" value="Chromosome 2"/>
</dbReference>
<protein>
    <submittedName>
        <fullName evidence="1">Uncharacterized protein</fullName>
    </submittedName>
</protein>
<gene>
    <name evidence="1" type="ORF">MLD38_003078</name>
</gene>
<organism evidence="1 2">
    <name type="scientific">Melastoma candidum</name>
    <dbReference type="NCBI Taxonomy" id="119954"/>
    <lineage>
        <taxon>Eukaryota</taxon>
        <taxon>Viridiplantae</taxon>
        <taxon>Streptophyta</taxon>
        <taxon>Embryophyta</taxon>
        <taxon>Tracheophyta</taxon>
        <taxon>Spermatophyta</taxon>
        <taxon>Magnoliopsida</taxon>
        <taxon>eudicotyledons</taxon>
        <taxon>Gunneridae</taxon>
        <taxon>Pentapetalae</taxon>
        <taxon>rosids</taxon>
        <taxon>malvids</taxon>
        <taxon>Myrtales</taxon>
        <taxon>Melastomataceae</taxon>
        <taxon>Melastomatoideae</taxon>
        <taxon>Melastomateae</taxon>
        <taxon>Melastoma</taxon>
    </lineage>
</organism>
<accession>A0ACB9S3E1</accession>
<name>A0ACB9S3E1_9MYRT</name>
<reference evidence="2" key="1">
    <citation type="journal article" date="2023" name="Front. Plant Sci.">
        <title>Chromosomal-level genome assembly of Melastoma candidum provides insights into trichome evolution.</title>
        <authorList>
            <person name="Zhong Y."/>
            <person name="Wu W."/>
            <person name="Sun C."/>
            <person name="Zou P."/>
            <person name="Liu Y."/>
            <person name="Dai S."/>
            <person name="Zhou R."/>
        </authorList>
    </citation>
    <scope>NUCLEOTIDE SEQUENCE [LARGE SCALE GENOMIC DNA]</scope>
</reference>